<dbReference type="InterPro" id="IPR014031">
    <property type="entry name" value="Ketoacyl_synth_C"/>
</dbReference>
<dbReference type="SUPFAM" id="SSF52151">
    <property type="entry name" value="FabD/lysophospholipase-like"/>
    <property type="match status" value="1"/>
</dbReference>
<feature type="domain" description="Ketosynthase family 3 (KS3)" evidence="9">
    <location>
        <begin position="31"/>
        <end position="458"/>
    </location>
</feature>
<dbReference type="SMART" id="SM00826">
    <property type="entry name" value="PKS_DH"/>
    <property type="match status" value="1"/>
</dbReference>
<dbReference type="Gene3D" id="3.40.47.10">
    <property type="match status" value="1"/>
</dbReference>
<dbReference type="GO" id="GO:0004312">
    <property type="term" value="F:fatty acid synthase activity"/>
    <property type="evidence" value="ECO:0007669"/>
    <property type="project" value="TreeGrafter"/>
</dbReference>
<keyword evidence="5" id="KW-0560">Oxidoreductase</keyword>
<dbReference type="Pfam" id="PF21089">
    <property type="entry name" value="PKS_DH_N"/>
    <property type="match status" value="1"/>
</dbReference>
<dbReference type="InterPro" id="IPR014043">
    <property type="entry name" value="Acyl_transferase_dom"/>
</dbReference>
<dbReference type="InterPro" id="IPR016035">
    <property type="entry name" value="Acyl_Trfase/lysoPLipase"/>
</dbReference>
<keyword evidence="12" id="KW-1185">Reference proteome</keyword>
<dbReference type="InterPro" id="IPR001227">
    <property type="entry name" value="Ac_transferase_dom_sf"/>
</dbReference>
<dbReference type="InterPro" id="IPR014030">
    <property type="entry name" value="Ketoacyl_synth_N"/>
</dbReference>
<dbReference type="SMART" id="SM00827">
    <property type="entry name" value="PKS_AT"/>
    <property type="match status" value="1"/>
</dbReference>
<dbReference type="STRING" id="490622.A0A395NR65"/>
<dbReference type="Pfam" id="PF00109">
    <property type="entry name" value="ketoacyl-synt"/>
    <property type="match status" value="1"/>
</dbReference>
<dbReference type="PROSITE" id="PS00606">
    <property type="entry name" value="KS3_1"/>
    <property type="match status" value="1"/>
</dbReference>
<dbReference type="Pfam" id="PF23114">
    <property type="entry name" value="NAD-bd_HRPKS_sdrA"/>
    <property type="match status" value="1"/>
</dbReference>
<dbReference type="Gene3D" id="1.10.1200.10">
    <property type="entry name" value="ACP-like"/>
    <property type="match status" value="1"/>
</dbReference>
<dbReference type="InterPro" id="IPR036736">
    <property type="entry name" value="ACP-like_sf"/>
</dbReference>
<dbReference type="InterPro" id="IPR013154">
    <property type="entry name" value="ADH-like_N"/>
</dbReference>
<dbReference type="GO" id="GO:1901336">
    <property type="term" value="P:lactone biosynthetic process"/>
    <property type="evidence" value="ECO:0007669"/>
    <property type="project" value="UniProtKB-ARBA"/>
</dbReference>
<dbReference type="PANTHER" id="PTHR43775:SF50">
    <property type="entry name" value="HIGHLY REDUCING POLYKETIDE SYNTHASE SRDA"/>
    <property type="match status" value="1"/>
</dbReference>
<dbReference type="InterPro" id="IPR056501">
    <property type="entry name" value="NAD-bd_HRPKS_sdrA"/>
</dbReference>
<dbReference type="InterPro" id="IPR050091">
    <property type="entry name" value="PKS_NRPS_Biosynth_Enz"/>
</dbReference>
<dbReference type="SUPFAM" id="SSF51735">
    <property type="entry name" value="NAD(P)-binding Rossmann-fold domains"/>
    <property type="match status" value="2"/>
</dbReference>
<dbReference type="EMBL" id="PXOA01000209">
    <property type="protein sequence ID" value="RFU78519.1"/>
    <property type="molecule type" value="Genomic_DNA"/>
</dbReference>
<dbReference type="InterPro" id="IPR016039">
    <property type="entry name" value="Thiolase-like"/>
</dbReference>
<dbReference type="SUPFAM" id="SSF55048">
    <property type="entry name" value="Probable ACP-binding domain of malonyl-CoA ACP transacylase"/>
    <property type="match status" value="1"/>
</dbReference>
<dbReference type="GO" id="GO:0006633">
    <property type="term" value="P:fatty acid biosynthetic process"/>
    <property type="evidence" value="ECO:0007669"/>
    <property type="project" value="InterPro"/>
</dbReference>
<dbReference type="Pfam" id="PF00107">
    <property type="entry name" value="ADH_zinc_N"/>
    <property type="match status" value="1"/>
</dbReference>
<dbReference type="Pfam" id="PF14765">
    <property type="entry name" value="PS-DH"/>
    <property type="match status" value="1"/>
</dbReference>
<evidence type="ECO:0000313" key="11">
    <source>
        <dbReference type="EMBL" id="RFU78519.1"/>
    </source>
</evidence>
<dbReference type="Pfam" id="PF08240">
    <property type="entry name" value="ADH_N"/>
    <property type="match status" value="1"/>
</dbReference>
<evidence type="ECO:0000256" key="6">
    <source>
        <dbReference type="ARBA" id="ARBA00023268"/>
    </source>
</evidence>
<keyword evidence="7" id="KW-0012">Acyltransferase</keyword>
<accession>A0A395NR65</accession>
<name>A0A395NR65_TRIAR</name>
<comment type="caution">
    <text evidence="11">The sequence shown here is derived from an EMBL/GenBank/DDBJ whole genome shotgun (WGS) entry which is preliminary data.</text>
</comment>
<dbReference type="InterPro" id="IPR016036">
    <property type="entry name" value="Malonyl_transacylase_ACP-bd"/>
</dbReference>
<dbReference type="InterPro" id="IPR042104">
    <property type="entry name" value="PKS_dehydratase_sf"/>
</dbReference>
<dbReference type="Pfam" id="PF00698">
    <property type="entry name" value="Acyl_transf_1"/>
    <property type="match status" value="1"/>
</dbReference>
<keyword evidence="6" id="KW-0511">Multifunctional enzyme</keyword>
<dbReference type="InterPro" id="IPR013968">
    <property type="entry name" value="PKS_KR"/>
</dbReference>
<evidence type="ECO:0000256" key="8">
    <source>
        <dbReference type="PROSITE-ProRule" id="PRU01363"/>
    </source>
</evidence>
<feature type="domain" description="PKS/mFAS DH" evidence="10">
    <location>
        <begin position="948"/>
        <end position="1250"/>
    </location>
</feature>
<keyword evidence="2" id="KW-0597">Phosphoprotein</keyword>
<evidence type="ECO:0000313" key="12">
    <source>
        <dbReference type="Proteomes" id="UP000266272"/>
    </source>
</evidence>
<evidence type="ECO:0000259" key="10">
    <source>
        <dbReference type="PROSITE" id="PS52019"/>
    </source>
</evidence>
<dbReference type="Proteomes" id="UP000266272">
    <property type="component" value="Unassembled WGS sequence"/>
</dbReference>
<evidence type="ECO:0000256" key="5">
    <source>
        <dbReference type="ARBA" id="ARBA00023002"/>
    </source>
</evidence>
<dbReference type="SMART" id="SM00825">
    <property type="entry name" value="PKS_KS"/>
    <property type="match status" value="1"/>
</dbReference>
<dbReference type="GO" id="GO:0004315">
    <property type="term" value="F:3-oxoacyl-[acyl-carrier-protein] synthase activity"/>
    <property type="evidence" value="ECO:0007669"/>
    <property type="project" value="InterPro"/>
</dbReference>
<evidence type="ECO:0000259" key="9">
    <source>
        <dbReference type="PROSITE" id="PS52004"/>
    </source>
</evidence>
<dbReference type="SUPFAM" id="SSF50129">
    <property type="entry name" value="GroES-like"/>
    <property type="match status" value="1"/>
</dbReference>
<dbReference type="InterPro" id="IPR036291">
    <property type="entry name" value="NAD(P)-bd_dom_sf"/>
</dbReference>
<dbReference type="CDD" id="cd05195">
    <property type="entry name" value="enoyl_red"/>
    <property type="match status" value="1"/>
</dbReference>
<organism evidence="11 12">
    <name type="scientific">Trichoderma arundinaceum</name>
    <dbReference type="NCBI Taxonomy" id="490622"/>
    <lineage>
        <taxon>Eukaryota</taxon>
        <taxon>Fungi</taxon>
        <taxon>Dikarya</taxon>
        <taxon>Ascomycota</taxon>
        <taxon>Pezizomycotina</taxon>
        <taxon>Sordariomycetes</taxon>
        <taxon>Hypocreomycetidae</taxon>
        <taxon>Hypocreales</taxon>
        <taxon>Hypocreaceae</taxon>
        <taxon>Trichoderma</taxon>
    </lineage>
</organism>
<dbReference type="Gene3D" id="3.40.50.720">
    <property type="entry name" value="NAD(P)-binding Rossmann-like Domain"/>
    <property type="match status" value="3"/>
</dbReference>
<sequence>MTLGLLAVDLSEGSSSPDYSSSGVASPLRHSEPIAICGFASRLPGDSSTPQKFWDLLANGRTGQCDVPKSRFNVDGFYHPKGMDRPGSVVTKGGYFLKEDIREFENSFFGINNLEATYMDPQQRKLLEVVFECFENAGVPLEKASGSNTGCYVGNFTFDFITMQTKDPDYMSRYSATGLGTTILANRISHVFNLLGPSFVLDTACSSSLYCLHQACVALENYECDAAIVAGANLIQSAEQHIATMKVGVLSETSACHSFDTSADGYGRADGIGALYVKRLKDALRDGDPIRSIVRGSALNANGKTAGISLPSADGQEAVIRKAMAKAGLHPDEITYVECHGTGTKVGDAIEVDALARVFRRSEKNPLLIGAVKSSIGHSEAASGISGVIKATLALEHGEIPPTYGLQNINPKLKLEERHIQIPTELTPWPKTSPFNIRRAGINSFGYGGANAHVVLEQAPKRPSQPEARELIVSQSSVVLPLSAATSSSLEARVEDLANFDFGSIDILDLCYTLGSRRTQFPNRGFLIAPRSETIANTFKNRTLVTAANPVTAASAPFAFVFTGQGSQWAGMCCELFSEFPVFRDVISEMDAVLQALPEAPEWTLKDAILNTDDTGLINLPERSQPCCTAIQVALVRLLASWGISPSMTVGHSSGEIAAAFAAGHLSVAEAIVVAYYRGYCVAKAVQKDGAMMAVGLSEEAASEAIHNNGFEGQIRVACVNSPEGTTISGDRVAIDSFYEILNANGTFARKLKTGGQAYHSHHMLAIGDEYQTLLDNTLRTLEVSSRLPKGASMMSSVTVELKSSGFDGAYWRSNLEGQVRFAQAIAAIYKVSEHCFIELGPHSSLELPVKQTLGKAGVAAADVKYVAPIKRNTNALESGLTFAGSLWLKGYDIAWSKVNGLETSLKSSQSLFHVVTDLPKYRFSYEEILWAECRASIEYRLRKYPRHELLGSLMPGGNGKDFIFRNILKVDEVAWLKDHQLGDTVVFPGAGYMVMAMEAVSQIVDVDRAIYKPTFRFSNLNITSALALSTENTSQVEVFTSMHQSTITNASTSSTWWDFNVSSYVEGTSVSHITGSIAIDMNTITLETKYEPPSGSLESSAKRTWYEKFVRSGLNYGPTFQAISEFQTPRMKGDTFCSATGPLLTSYGDPLSVYPIHPITLDAMIQLAIVATTKGVPKELIALVPTRLASAVIKTSTDYSDQDCRMNSTVQKTGFGYSTGGVEIVTKDSEVVAQFDNLRLAPYQSGSQQEEDRRHPVLRILWKPDVYGLDFMTSKDMEIHAQKFADEANSPVSDDGLLKMGAILDLLVHKNPVLRILELDNDSHELTTAILELLSYQTDFKRLSSYTTASFAQDGALLGGLVDFETGERSVKSSEIEGQFDLLLIPKARKFSKHDLDLIDSLMSEDSSILGIFPDGTHEILSSADLNVLSCPVSQGQSTLVVARQPPRPNQEALKKNKFLIVEREESKLGHALSNALSAIHEGSVMTVKLQDLSPEHVSTNPSVFSLVEVKDPLLSVISDDEMRHVKMMTDGAANLVWVTNGNLMHGDRPDFALIQGLARALILEQPSLKIFTYDIDDSDTDVDVSAQRLINVLNQRSRKPDLEFAQRKGTVHVGRMVPDEPINATFRSKQGLETTPAALKDINDARLIIEHAGQFDTIFFKQQEPPKTIAATEVRIKVASVGLNAKDYYVLAGRVDTPDATCQLECAGTVVQVGSEVTSLAVGDRVVAMAPTHFQTYQTLPEFACCKLTEKENFDVVSTLPLVYATAIYALHYRANIRAGESILIHSGAGGVGMAAIQLAQQAGAEVFTTVSTEEKKSFLAEKFGIKPANIFSSRDTSFLDGILKATSGRGVDVIINSLTGDQLHATWRCAASFGRFVEIGKLDLTTAGRLEMDQFLKNTTFTAFDLSHLYHSNNEQYHAVWKQLLSEVMSLYRQNRIAAFEPLKIFDVAEAPQAFRYFASRSRMGKIAINLENSDATVNVHKLKHTTWFDSDKSYVMVGCLGGLGRTLSRWMVSRGAKKFAFLGRSGLAKAAARNLVEDLEASGATCVVVKGDVCSAADVEAVTAAAAQMGAIGGVVQAAMGLNEALFSVMPNNYWHTGIDPKVHGTWHLYNSLRVEGRDSSLDFFLMTSSVSGSVGTATESNYCSGNHFLDHFARFMRNKGLPAVSVGLGMISEVGYLHENPEIEAILLRKGIQAIDADELIQLIDLALSSSTTMGIHHAHDDLAAAHLLTGLEAFGLKELRKKGFEGSYPALDDPRANLLASALDGDAANQWQSQDGNLPVEVTKLMEAGQTLAEAVLDHIRKRFGNLILMKMEAVDPKKPLSAYGMDSMIGAEFRSWFYQSMVVDVPLVLLLSKTCTLETLRDLAVKTLENN</sequence>
<evidence type="ECO:0000256" key="4">
    <source>
        <dbReference type="ARBA" id="ARBA00022857"/>
    </source>
</evidence>
<dbReference type="InterPro" id="IPR011032">
    <property type="entry name" value="GroES-like_sf"/>
</dbReference>
<dbReference type="OrthoDB" id="329835at2759"/>
<dbReference type="InterPro" id="IPR013149">
    <property type="entry name" value="ADH-like_C"/>
</dbReference>
<dbReference type="InterPro" id="IPR049552">
    <property type="entry name" value="PKS_DH_N"/>
</dbReference>
<keyword evidence="3" id="KW-0808">Transferase</keyword>
<dbReference type="Pfam" id="PF16197">
    <property type="entry name" value="KAsynt_C_assoc"/>
    <property type="match status" value="1"/>
</dbReference>
<dbReference type="PROSITE" id="PS52019">
    <property type="entry name" value="PKS_MFAS_DH"/>
    <property type="match status" value="1"/>
</dbReference>
<dbReference type="Pfam" id="PF08659">
    <property type="entry name" value="KR"/>
    <property type="match status" value="1"/>
</dbReference>
<evidence type="ECO:0000256" key="1">
    <source>
        <dbReference type="ARBA" id="ARBA00022450"/>
    </source>
</evidence>
<dbReference type="InterPro" id="IPR057326">
    <property type="entry name" value="KR_dom"/>
</dbReference>
<dbReference type="InterPro" id="IPR049900">
    <property type="entry name" value="PKS_mFAS_DH"/>
</dbReference>
<feature type="active site" description="Proton donor; for dehydratase activity" evidence="8">
    <location>
        <position position="1163"/>
    </location>
</feature>
<protein>
    <submittedName>
        <fullName evidence="11">Polyketide synthase</fullName>
    </submittedName>
</protein>
<dbReference type="InterPro" id="IPR032821">
    <property type="entry name" value="PKS_assoc"/>
</dbReference>
<dbReference type="SUPFAM" id="SSF53901">
    <property type="entry name" value="Thiolase-like"/>
    <property type="match status" value="1"/>
</dbReference>
<dbReference type="SMART" id="SM00822">
    <property type="entry name" value="PKS_KR"/>
    <property type="match status" value="1"/>
</dbReference>
<dbReference type="GO" id="GO:0016491">
    <property type="term" value="F:oxidoreductase activity"/>
    <property type="evidence" value="ECO:0007669"/>
    <property type="project" value="UniProtKB-KW"/>
</dbReference>
<dbReference type="GO" id="GO:0044550">
    <property type="term" value="P:secondary metabolite biosynthetic process"/>
    <property type="evidence" value="ECO:0007669"/>
    <property type="project" value="TreeGrafter"/>
</dbReference>
<keyword evidence="1" id="KW-0596">Phosphopantetheine</keyword>
<evidence type="ECO:0000256" key="2">
    <source>
        <dbReference type="ARBA" id="ARBA00022553"/>
    </source>
</evidence>
<reference evidence="11 12" key="1">
    <citation type="journal article" date="2018" name="PLoS Pathog.">
        <title>Evolution of structural diversity of trichothecenes, a family of toxins produced by plant pathogenic and entomopathogenic fungi.</title>
        <authorList>
            <person name="Proctor R.H."/>
            <person name="McCormick S.P."/>
            <person name="Kim H.S."/>
            <person name="Cardoza R.E."/>
            <person name="Stanley A.M."/>
            <person name="Lindo L."/>
            <person name="Kelly A."/>
            <person name="Brown D.W."/>
            <person name="Lee T."/>
            <person name="Vaughan M.M."/>
            <person name="Alexander N.J."/>
            <person name="Busman M."/>
            <person name="Gutierrez S."/>
        </authorList>
    </citation>
    <scope>NUCLEOTIDE SEQUENCE [LARGE SCALE GENOMIC DNA]</scope>
    <source>
        <strain evidence="11 12">IBT 40837</strain>
    </source>
</reference>
<feature type="active site" description="Proton acceptor; for dehydratase activity" evidence="8">
    <location>
        <position position="980"/>
    </location>
</feature>
<dbReference type="InterPro" id="IPR020843">
    <property type="entry name" value="ER"/>
</dbReference>
<proteinExistence type="predicted"/>
<feature type="region of interest" description="C-terminal hotdog fold" evidence="8">
    <location>
        <begin position="1097"/>
        <end position="1250"/>
    </location>
</feature>
<dbReference type="SMART" id="SM00829">
    <property type="entry name" value="PKS_ER"/>
    <property type="match status" value="1"/>
</dbReference>
<keyword evidence="4" id="KW-0521">NADP</keyword>
<dbReference type="InterPro" id="IPR018201">
    <property type="entry name" value="Ketoacyl_synth_AS"/>
</dbReference>
<dbReference type="CDD" id="cd00833">
    <property type="entry name" value="PKS"/>
    <property type="match status" value="1"/>
</dbReference>
<dbReference type="Gene3D" id="3.40.366.10">
    <property type="entry name" value="Malonyl-Coenzyme A Acyl Carrier Protein, domain 2"/>
    <property type="match status" value="1"/>
</dbReference>
<feature type="region of interest" description="N-terminal hotdog fold" evidence="8">
    <location>
        <begin position="948"/>
        <end position="1085"/>
    </location>
</feature>
<dbReference type="InterPro" id="IPR020841">
    <property type="entry name" value="PKS_Beta-ketoAc_synthase_dom"/>
</dbReference>
<dbReference type="FunFam" id="3.40.50.720:FF:000209">
    <property type="entry name" value="Polyketide synthase Pks12"/>
    <property type="match status" value="1"/>
</dbReference>
<dbReference type="Pfam" id="PF02801">
    <property type="entry name" value="Ketoacyl-synt_C"/>
    <property type="match status" value="1"/>
</dbReference>
<dbReference type="Gene3D" id="3.90.180.10">
    <property type="entry name" value="Medium-chain alcohol dehydrogenases, catalytic domain"/>
    <property type="match status" value="1"/>
</dbReference>
<dbReference type="InterPro" id="IPR049551">
    <property type="entry name" value="PKS_DH_C"/>
</dbReference>
<evidence type="ECO:0000256" key="7">
    <source>
        <dbReference type="ARBA" id="ARBA00023315"/>
    </source>
</evidence>
<dbReference type="PANTHER" id="PTHR43775">
    <property type="entry name" value="FATTY ACID SYNTHASE"/>
    <property type="match status" value="1"/>
</dbReference>
<dbReference type="Gene3D" id="3.10.129.110">
    <property type="entry name" value="Polyketide synthase dehydratase"/>
    <property type="match status" value="1"/>
</dbReference>
<dbReference type="PROSITE" id="PS52004">
    <property type="entry name" value="KS3_2"/>
    <property type="match status" value="1"/>
</dbReference>
<evidence type="ECO:0000256" key="3">
    <source>
        <dbReference type="ARBA" id="ARBA00022679"/>
    </source>
</evidence>
<gene>
    <name evidence="11" type="ORF">TARUN_3766</name>
</gene>
<dbReference type="InterPro" id="IPR020807">
    <property type="entry name" value="PKS_DH"/>
</dbReference>